<keyword evidence="1" id="KW-0129">CBS domain</keyword>
<accession>A0ABN8V1A7</accession>
<dbReference type="SUPFAM" id="SSF54631">
    <property type="entry name" value="CBS-domain pair"/>
    <property type="match status" value="1"/>
</dbReference>
<dbReference type="PANTHER" id="PTHR43080:SF26">
    <property type="entry name" value="REGULATORY PROTEIN"/>
    <property type="match status" value="1"/>
</dbReference>
<reference evidence="3" key="1">
    <citation type="submission" date="2022-03" db="EMBL/GenBank/DDBJ databases">
        <authorList>
            <person name="Leyn A S."/>
        </authorList>
    </citation>
    <scope>NUCLEOTIDE SEQUENCE</scope>
    <source>
        <strain evidence="3">Streptomyces globisporus 4-3</strain>
    </source>
</reference>
<gene>
    <name evidence="3" type="ORF">SGL43_03327</name>
</gene>
<name>A0ABN8V1A7_STRGL</name>
<protein>
    <recommendedName>
        <fullName evidence="2">CBS domain-containing protein</fullName>
    </recommendedName>
</protein>
<comment type="caution">
    <text evidence="3">The sequence shown here is derived from an EMBL/GenBank/DDBJ whole genome shotgun (WGS) entry which is preliminary data.</text>
</comment>
<evidence type="ECO:0000313" key="3">
    <source>
        <dbReference type="EMBL" id="CAH9416302.1"/>
    </source>
</evidence>
<keyword evidence="4" id="KW-1185">Reference proteome</keyword>
<dbReference type="Gene3D" id="3.10.580.10">
    <property type="entry name" value="CBS-domain"/>
    <property type="match status" value="1"/>
</dbReference>
<dbReference type="CDD" id="cd02205">
    <property type="entry name" value="CBS_pair_SF"/>
    <property type="match status" value="1"/>
</dbReference>
<dbReference type="InterPro" id="IPR000644">
    <property type="entry name" value="CBS_dom"/>
</dbReference>
<dbReference type="Pfam" id="PF00571">
    <property type="entry name" value="CBS"/>
    <property type="match status" value="2"/>
</dbReference>
<dbReference type="PANTHER" id="PTHR43080">
    <property type="entry name" value="CBS DOMAIN-CONTAINING PROTEIN CBSX3, MITOCHONDRIAL"/>
    <property type="match status" value="1"/>
</dbReference>
<evidence type="ECO:0000256" key="1">
    <source>
        <dbReference type="ARBA" id="ARBA00023122"/>
    </source>
</evidence>
<evidence type="ECO:0000259" key="2">
    <source>
        <dbReference type="Pfam" id="PF00571"/>
    </source>
</evidence>
<feature type="domain" description="CBS" evidence="2">
    <location>
        <begin position="34"/>
        <end position="86"/>
    </location>
</feature>
<organism evidence="3 4">
    <name type="scientific">Streptomyces globisporus</name>
    <dbReference type="NCBI Taxonomy" id="1908"/>
    <lineage>
        <taxon>Bacteria</taxon>
        <taxon>Bacillati</taxon>
        <taxon>Actinomycetota</taxon>
        <taxon>Actinomycetes</taxon>
        <taxon>Kitasatosporales</taxon>
        <taxon>Streptomycetaceae</taxon>
        <taxon>Streptomyces</taxon>
    </lineage>
</organism>
<dbReference type="EMBL" id="CAKXYP010000008">
    <property type="protein sequence ID" value="CAH9416302.1"/>
    <property type="molecule type" value="Genomic_DNA"/>
</dbReference>
<sequence length="147" mass="15852">MIRKLTHLFRRHLLTLVQMQPRSAQPPAEGGTVADAMDTAGPQVCDDMTIEVALFVMASARTGHLLVCDDSGLCTGLVTQAQLTAARDGSAYTDRVRLRDIFGDRGPFTSPVTTMVEAGHMMRHNRVEALPVVDEHGSALGVLALAR</sequence>
<dbReference type="InterPro" id="IPR046342">
    <property type="entry name" value="CBS_dom_sf"/>
</dbReference>
<proteinExistence type="predicted"/>
<dbReference type="InterPro" id="IPR051257">
    <property type="entry name" value="Diverse_CBS-Domain"/>
</dbReference>
<evidence type="ECO:0000313" key="4">
    <source>
        <dbReference type="Proteomes" id="UP001154015"/>
    </source>
</evidence>
<dbReference type="Proteomes" id="UP001154015">
    <property type="component" value="Unassembled WGS sequence"/>
</dbReference>
<feature type="domain" description="CBS" evidence="2">
    <location>
        <begin position="109"/>
        <end position="143"/>
    </location>
</feature>